<dbReference type="EMBL" id="UZAU01000683">
    <property type="status" value="NOT_ANNOTATED_CDS"/>
    <property type="molecule type" value="Genomic_DNA"/>
</dbReference>
<dbReference type="EnsemblPlants" id="evm.model.08.381">
    <property type="protein sequence ID" value="cds.evm.model.08.381"/>
    <property type="gene ID" value="evm.TU.08.381"/>
</dbReference>
<keyword evidence="2" id="KW-1185">Reference proteome</keyword>
<proteinExistence type="predicted"/>
<organism evidence="1 2">
    <name type="scientific">Cannabis sativa</name>
    <name type="common">Hemp</name>
    <name type="synonym">Marijuana</name>
    <dbReference type="NCBI Taxonomy" id="3483"/>
    <lineage>
        <taxon>Eukaryota</taxon>
        <taxon>Viridiplantae</taxon>
        <taxon>Streptophyta</taxon>
        <taxon>Embryophyta</taxon>
        <taxon>Tracheophyta</taxon>
        <taxon>Spermatophyta</taxon>
        <taxon>Magnoliopsida</taxon>
        <taxon>eudicotyledons</taxon>
        <taxon>Gunneridae</taxon>
        <taxon>Pentapetalae</taxon>
        <taxon>rosids</taxon>
        <taxon>fabids</taxon>
        <taxon>Rosales</taxon>
        <taxon>Cannabaceae</taxon>
        <taxon>Cannabis</taxon>
    </lineage>
</organism>
<evidence type="ECO:0008006" key="3">
    <source>
        <dbReference type="Google" id="ProtNLM"/>
    </source>
</evidence>
<accession>A0A803QB28</accession>
<reference evidence="1" key="2">
    <citation type="submission" date="2021-03" db="UniProtKB">
        <authorList>
            <consortium name="EnsemblPlants"/>
        </authorList>
    </citation>
    <scope>IDENTIFICATION</scope>
</reference>
<dbReference type="AlphaFoldDB" id="A0A803QB28"/>
<evidence type="ECO:0000313" key="1">
    <source>
        <dbReference type="EnsemblPlants" id="cds.evm.model.08.381"/>
    </source>
</evidence>
<evidence type="ECO:0000313" key="2">
    <source>
        <dbReference type="Proteomes" id="UP000596661"/>
    </source>
</evidence>
<name>A0A803QB28_CANSA</name>
<dbReference type="Proteomes" id="UP000596661">
    <property type="component" value="Chromosome 8"/>
</dbReference>
<sequence length="216" mass="24226">MCLSGCCATRRCRVELRRPPILSTQAQLILANSWLPTNSALAHRKVAIDPTCQRCSKGVSATIFHALWGCKANKGVWKISGFKAETQRNNTKHGGRVPQAAKVVDWSVQYLMEFWGPRSEGNNCDRRQKARWVQSPQSKMKLNVDAGVKQGGERSSLSCVIRDGGGSVLLLLLQFCQRSTHRSMWSYWPFKMACKLVYKGVYNDLVLNLIAKKPSI</sequence>
<reference evidence="1" key="1">
    <citation type="submission" date="2018-11" db="EMBL/GenBank/DDBJ databases">
        <authorList>
            <person name="Grassa J C."/>
        </authorList>
    </citation>
    <scope>NUCLEOTIDE SEQUENCE [LARGE SCALE GENOMIC DNA]</scope>
</reference>
<dbReference type="Gramene" id="evm.model.08.381">
    <property type="protein sequence ID" value="cds.evm.model.08.381"/>
    <property type="gene ID" value="evm.TU.08.381"/>
</dbReference>
<protein>
    <recommendedName>
        <fullName evidence="3">Reverse transcriptase zinc-binding domain-containing protein</fullName>
    </recommendedName>
</protein>